<dbReference type="PANTHER" id="PTHR43175">
    <property type="entry name" value="CARBONIC ANHYDRASE"/>
    <property type="match status" value="1"/>
</dbReference>
<organism evidence="8 9">
    <name type="scientific">Thermoleophilum album</name>
    <dbReference type="NCBI Taxonomy" id="29539"/>
    <lineage>
        <taxon>Bacteria</taxon>
        <taxon>Bacillati</taxon>
        <taxon>Actinomycetota</taxon>
        <taxon>Thermoleophilia</taxon>
        <taxon>Thermoleophilales</taxon>
        <taxon>Thermoleophilaceae</taxon>
        <taxon>Thermoleophilum</taxon>
    </lineage>
</organism>
<dbReference type="Pfam" id="PF00484">
    <property type="entry name" value="Pro_CA"/>
    <property type="match status" value="1"/>
</dbReference>
<evidence type="ECO:0000256" key="6">
    <source>
        <dbReference type="ARBA" id="ARBA00048348"/>
    </source>
</evidence>
<evidence type="ECO:0000256" key="7">
    <source>
        <dbReference type="PIRSR" id="PIRSR601765-1"/>
    </source>
</evidence>
<keyword evidence="9" id="KW-1185">Reference proteome</keyword>
<feature type="binding site" evidence="7">
    <location>
        <position position="88"/>
    </location>
    <ligand>
        <name>Zn(2+)</name>
        <dbReference type="ChEBI" id="CHEBI:29105"/>
    </ligand>
</feature>
<protein>
    <recommendedName>
        <fullName evidence="2">carbonic anhydrase</fullName>
        <ecNumber evidence="2">4.2.1.1</ecNumber>
    </recommendedName>
</protein>
<dbReference type="SMART" id="SM00947">
    <property type="entry name" value="Pro_CA"/>
    <property type="match status" value="1"/>
</dbReference>
<evidence type="ECO:0000256" key="3">
    <source>
        <dbReference type="ARBA" id="ARBA00022723"/>
    </source>
</evidence>
<evidence type="ECO:0000313" key="8">
    <source>
        <dbReference type="EMBL" id="SEH12657.1"/>
    </source>
</evidence>
<dbReference type="STRING" id="29539.SAMN02745716_1164"/>
<name>A0A1H6FP26_THEAL</name>
<dbReference type="PANTHER" id="PTHR43175:SF3">
    <property type="entry name" value="CARBON DISULFIDE HYDROLASE"/>
    <property type="match status" value="1"/>
</dbReference>
<dbReference type="RefSeq" id="WP_093117043.1">
    <property type="nucleotide sequence ID" value="NZ_FNWJ01000001.1"/>
</dbReference>
<gene>
    <name evidence="8" type="ORF">SAMN02745716_1164</name>
</gene>
<dbReference type="EMBL" id="FNWJ01000001">
    <property type="protein sequence ID" value="SEH12657.1"/>
    <property type="molecule type" value="Genomic_DNA"/>
</dbReference>
<keyword evidence="4 7" id="KW-0862">Zinc</keyword>
<accession>A0A1H6FP26</accession>
<dbReference type="GO" id="GO:0008270">
    <property type="term" value="F:zinc ion binding"/>
    <property type="evidence" value="ECO:0007669"/>
    <property type="project" value="InterPro"/>
</dbReference>
<feature type="binding site" evidence="7">
    <location>
        <position position="37"/>
    </location>
    <ligand>
        <name>Zn(2+)</name>
        <dbReference type="ChEBI" id="CHEBI:29105"/>
    </ligand>
</feature>
<dbReference type="GO" id="GO:0004089">
    <property type="term" value="F:carbonate dehydratase activity"/>
    <property type="evidence" value="ECO:0007669"/>
    <property type="project" value="UniProtKB-EC"/>
</dbReference>
<dbReference type="AlphaFoldDB" id="A0A1H6FP26"/>
<feature type="binding site" evidence="7">
    <location>
        <position position="35"/>
    </location>
    <ligand>
        <name>Zn(2+)</name>
        <dbReference type="ChEBI" id="CHEBI:29105"/>
    </ligand>
</feature>
<comment type="catalytic activity">
    <reaction evidence="6">
        <text>hydrogencarbonate + H(+) = CO2 + H2O</text>
        <dbReference type="Rhea" id="RHEA:10748"/>
        <dbReference type="ChEBI" id="CHEBI:15377"/>
        <dbReference type="ChEBI" id="CHEBI:15378"/>
        <dbReference type="ChEBI" id="CHEBI:16526"/>
        <dbReference type="ChEBI" id="CHEBI:17544"/>
        <dbReference type="EC" id="4.2.1.1"/>
    </reaction>
</comment>
<dbReference type="OrthoDB" id="8968066at2"/>
<keyword evidence="3 7" id="KW-0479">Metal-binding</keyword>
<evidence type="ECO:0000256" key="2">
    <source>
        <dbReference type="ARBA" id="ARBA00012925"/>
    </source>
</evidence>
<evidence type="ECO:0000256" key="5">
    <source>
        <dbReference type="ARBA" id="ARBA00024993"/>
    </source>
</evidence>
<reference evidence="9" key="1">
    <citation type="submission" date="2016-10" db="EMBL/GenBank/DDBJ databases">
        <authorList>
            <person name="Varghese N."/>
            <person name="Submissions S."/>
        </authorList>
    </citation>
    <scope>NUCLEOTIDE SEQUENCE [LARGE SCALE GENOMIC DNA]</scope>
    <source>
        <strain evidence="9">ATCC 35263</strain>
    </source>
</reference>
<dbReference type="EC" id="4.2.1.1" evidence="2"/>
<comment type="cofactor">
    <cofactor evidence="7">
        <name>Zn(2+)</name>
        <dbReference type="ChEBI" id="CHEBI:29105"/>
    </cofactor>
    <text evidence="7">Binds 1 zinc ion per subunit.</text>
</comment>
<dbReference type="CDD" id="cd03379">
    <property type="entry name" value="beta_CA_cladeD"/>
    <property type="match status" value="1"/>
</dbReference>
<comment type="similarity">
    <text evidence="1">Belongs to the beta-class carbonic anhydrase family.</text>
</comment>
<evidence type="ECO:0000256" key="1">
    <source>
        <dbReference type="ARBA" id="ARBA00006217"/>
    </source>
</evidence>
<dbReference type="Proteomes" id="UP000222056">
    <property type="component" value="Unassembled WGS sequence"/>
</dbReference>
<evidence type="ECO:0000256" key="4">
    <source>
        <dbReference type="ARBA" id="ARBA00022833"/>
    </source>
</evidence>
<dbReference type="Gene3D" id="3.40.1050.10">
    <property type="entry name" value="Carbonic anhydrase"/>
    <property type="match status" value="1"/>
</dbReference>
<dbReference type="SUPFAM" id="SSF53056">
    <property type="entry name" value="beta-carbonic anhydrase, cab"/>
    <property type="match status" value="1"/>
</dbReference>
<evidence type="ECO:0000313" key="9">
    <source>
        <dbReference type="Proteomes" id="UP000222056"/>
    </source>
</evidence>
<proteinExistence type="inferred from homology"/>
<dbReference type="InterPro" id="IPR036874">
    <property type="entry name" value="Carbonic_anhydrase_sf"/>
</dbReference>
<dbReference type="InterPro" id="IPR001765">
    <property type="entry name" value="Carbonic_anhydrase"/>
</dbReference>
<sequence length="162" mass="17816">MSEIDQAVERNRAAGVSGLGEIPPPPRRKLAVVTCMDARIDVHRLLGLEPGDAHVIRNAGGVVTDDVIRSVAVSQRKLGTREVMVVQHTGCGMIGLSDDEFRSELERETGVRPAWSAEGFSDLEQEVRQGVERLRRSPFLLHRDAIAGFVLELESGLLRRVV</sequence>
<feature type="binding site" evidence="7">
    <location>
        <position position="91"/>
    </location>
    <ligand>
        <name>Zn(2+)</name>
        <dbReference type="ChEBI" id="CHEBI:29105"/>
    </ligand>
</feature>
<comment type="function">
    <text evidence="5">Catalyzes the reversible hydration of carbon dioxide to form bicarbonate.</text>
</comment>